<sequence length="283" mass="32280">MDIIKITHLKDEFLAFYNQAVTSKAHPDERFKLWKQLYGFSVTQSGNQDDQLSKDMLDHAFPQYAYAVDRIEHFEPNHEEIATLLAAVKEELNYLPTVHMSIVFFVGNFESDPFLQTDDVDHITLYYPIEKDLKQLDLAKELARAIYCLKLGDSSPFAKSIAHITLQEGIALHTAEKVNTSFALSVPSYSWMNVCKQEPNRIMINLLPHIKRNDYEALYSFTKGRGASGFFNEAIFVGWVAVKHLLNQGKTLSELAAIPEEKVTAFIEQTLYNVLDTAYFAQS</sequence>
<keyword evidence="2" id="KW-1185">Reference proteome</keyword>
<accession>A0ABY4HFD4</accession>
<evidence type="ECO:0000313" key="1">
    <source>
        <dbReference type="EMBL" id="UOR13246.1"/>
    </source>
</evidence>
<dbReference type="Proteomes" id="UP000830326">
    <property type="component" value="Chromosome"/>
</dbReference>
<dbReference type="EMBL" id="CP095075">
    <property type="protein sequence ID" value="UOR13246.1"/>
    <property type="molecule type" value="Genomic_DNA"/>
</dbReference>
<name>A0ABY4HFD4_9BACI</name>
<reference evidence="1" key="1">
    <citation type="submission" date="2022-04" db="EMBL/GenBank/DDBJ databases">
        <title>Halobacillus sp. isolated from saltern.</title>
        <authorList>
            <person name="Won M."/>
            <person name="Lee C.-M."/>
            <person name="Woen H.-Y."/>
            <person name="Kwon S.-W."/>
        </authorList>
    </citation>
    <scope>NUCLEOTIDE SEQUENCE</scope>
    <source>
        <strain evidence="1">SSHM10-5</strain>
    </source>
</reference>
<dbReference type="RefSeq" id="WP_245034739.1">
    <property type="nucleotide sequence ID" value="NZ_CP095075.1"/>
</dbReference>
<proteinExistence type="predicted"/>
<organism evidence="1 2">
    <name type="scientific">Halobacillus amylolyticus</name>
    <dbReference type="NCBI Taxonomy" id="2932259"/>
    <lineage>
        <taxon>Bacteria</taxon>
        <taxon>Bacillati</taxon>
        <taxon>Bacillota</taxon>
        <taxon>Bacilli</taxon>
        <taxon>Bacillales</taxon>
        <taxon>Bacillaceae</taxon>
        <taxon>Halobacillus</taxon>
    </lineage>
</organism>
<protein>
    <submittedName>
        <fullName evidence="1">Uncharacterized protein</fullName>
    </submittedName>
</protein>
<evidence type="ECO:0000313" key="2">
    <source>
        <dbReference type="Proteomes" id="UP000830326"/>
    </source>
</evidence>
<gene>
    <name evidence="1" type="ORF">MUO15_07095</name>
</gene>